<evidence type="ECO:0000313" key="5">
    <source>
        <dbReference type="Proteomes" id="UP000373149"/>
    </source>
</evidence>
<protein>
    <recommendedName>
        <fullName evidence="3">DUF8175 domain-containing protein</fullName>
    </recommendedName>
</protein>
<keyword evidence="2" id="KW-0812">Transmembrane</keyword>
<name>A0A5N8X6M2_9ACTN</name>
<feature type="domain" description="DUF8175" evidence="3">
    <location>
        <begin position="102"/>
        <end position="255"/>
    </location>
</feature>
<keyword evidence="2" id="KW-1133">Transmembrane helix</keyword>
<reference evidence="4 5" key="1">
    <citation type="submission" date="2019-09" db="EMBL/GenBank/DDBJ databases">
        <authorList>
            <person name="Duangmal K."/>
            <person name="Teo W.F.A."/>
            <person name="Lipun K."/>
        </authorList>
    </citation>
    <scope>NUCLEOTIDE SEQUENCE [LARGE SCALE GENOMIC DNA]</scope>
    <source>
        <strain evidence="4 5">K1PN6</strain>
    </source>
</reference>
<dbReference type="RefSeq" id="WP_152870057.1">
    <property type="nucleotide sequence ID" value="NZ_VMNX01000357.1"/>
</dbReference>
<sequence length="287" mass="29481">MSLGDDGYGDSGSRGGDGGAYGGTGQTRTRLPEQAGGSGVYGGARRGRPSSSRSLVTVVGVVVLLIAAIAFANRGGGDDSTDAASSGDKAKSAATAPSGEQPVGIKTGGIPSGFAHSEQGAESAAANYAMVLVSADILKPARRTEIVSQVFDADKASELASNLDQVYNKSFLDKVGLDENGDAPKGTTYVSRTMPVGTRATEHSDTAATVEVWCTGVFGMTGENSANPVTSDWFTLTLGLRWTDGDWKVGSFSQKEGPAPVNGDNRVSTSDEISKAVEEYGGFTYAR</sequence>
<keyword evidence="5" id="KW-1185">Reference proteome</keyword>
<evidence type="ECO:0000256" key="1">
    <source>
        <dbReference type="SAM" id="MobiDB-lite"/>
    </source>
</evidence>
<feature type="compositionally biased region" description="Gly residues" evidence="1">
    <location>
        <begin position="9"/>
        <end position="25"/>
    </location>
</feature>
<organism evidence="4 5">
    <name type="scientific">Streptomyces acidicola</name>
    <dbReference type="NCBI Taxonomy" id="2596892"/>
    <lineage>
        <taxon>Bacteria</taxon>
        <taxon>Bacillati</taxon>
        <taxon>Actinomycetota</taxon>
        <taxon>Actinomycetes</taxon>
        <taxon>Kitasatosporales</taxon>
        <taxon>Streptomycetaceae</taxon>
        <taxon>Streptomyces</taxon>
    </lineage>
</organism>
<evidence type="ECO:0000256" key="2">
    <source>
        <dbReference type="SAM" id="Phobius"/>
    </source>
</evidence>
<feature type="region of interest" description="Disordered" evidence="1">
    <location>
        <begin position="76"/>
        <end position="116"/>
    </location>
</feature>
<accession>A0A5N8X6M2</accession>
<dbReference type="AlphaFoldDB" id="A0A5N8X6M2"/>
<dbReference type="Pfam" id="PF26526">
    <property type="entry name" value="DUF8175"/>
    <property type="match status" value="1"/>
</dbReference>
<comment type="caution">
    <text evidence="4">The sequence shown here is derived from an EMBL/GenBank/DDBJ whole genome shotgun (WGS) entry which is preliminary data.</text>
</comment>
<dbReference type="InterPro" id="IPR058488">
    <property type="entry name" value="DUF8175"/>
</dbReference>
<feature type="transmembrane region" description="Helical" evidence="2">
    <location>
        <begin position="55"/>
        <end position="72"/>
    </location>
</feature>
<feature type="compositionally biased region" description="Low complexity" evidence="1">
    <location>
        <begin position="82"/>
        <end position="96"/>
    </location>
</feature>
<dbReference type="EMBL" id="VMNX01000357">
    <property type="protein sequence ID" value="MPY55042.1"/>
    <property type="molecule type" value="Genomic_DNA"/>
</dbReference>
<evidence type="ECO:0000313" key="4">
    <source>
        <dbReference type="EMBL" id="MPY55042.1"/>
    </source>
</evidence>
<dbReference type="Proteomes" id="UP000373149">
    <property type="component" value="Unassembled WGS sequence"/>
</dbReference>
<evidence type="ECO:0000259" key="3">
    <source>
        <dbReference type="Pfam" id="PF26526"/>
    </source>
</evidence>
<keyword evidence="2" id="KW-0472">Membrane</keyword>
<proteinExistence type="predicted"/>
<gene>
    <name evidence="4" type="ORF">FPZ41_43445</name>
</gene>
<feature type="region of interest" description="Disordered" evidence="1">
    <location>
        <begin position="1"/>
        <end position="51"/>
    </location>
</feature>